<dbReference type="RefSeq" id="WP_282198964.1">
    <property type="nucleotide sequence ID" value="NZ_BOQE01000001.1"/>
</dbReference>
<reference evidence="2" key="1">
    <citation type="journal article" date="2023" name="Int. J. Syst. Evol. Microbiol.">
        <title>Collibacillus ludicampi gen. nov., sp. nov., a new soil bacterium of the family Alicyclobacillaceae.</title>
        <authorList>
            <person name="Jojima T."/>
            <person name="Ioku Y."/>
            <person name="Fukuta Y."/>
            <person name="Shirasaka N."/>
            <person name="Matsumura Y."/>
            <person name="Mori M."/>
        </authorList>
    </citation>
    <scope>NUCLEOTIDE SEQUENCE</scope>
    <source>
        <strain evidence="2">TP075</strain>
    </source>
</reference>
<feature type="region of interest" description="Disordered" evidence="1">
    <location>
        <begin position="75"/>
        <end position="102"/>
    </location>
</feature>
<evidence type="ECO:0000313" key="3">
    <source>
        <dbReference type="Proteomes" id="UP001057291"/>
    </source>
</evidence>
<sequence length="117" mass="13753">MSESGLRRITFSLDEVEDADILERIGNARNRSHVIRELLKRGMEAEQMMIQMQDLLRFIPQEWMDRWKSQDPVLLPKTTAKTTPSTTTQKRTQVRSKEPVLPSRESLLEQIRNFGRK</sequence>
<evidence type="ECO:0000313" key="2">
    <source>
        <dbReference type="EMBL" id="GIM45791.1"/>
    </source>
</evidence>
<protein>
    <recommendedName>
        <fullName evidence="4">Ribbon-helix-helix protein CopG domain-containing protein</fullName>
    </recommendedName>
</protein>
<comment type="caution">
    <text evidence="2">The sequence shown here is derived from an EMBL/GenBank/DDBJ whole genome shotgun (WGS) entry which is preliminary data.</text>
</comment>
<name>A0AAV4LDI7_9BACL</name>
<dbReference type="AlphaFoldDB" id="A0AAV4LDI7"/>
<feature type="compositionally biased region" description="Low complexity" evidence="1">
    <location>
        <begin position="77"/>
        <end position="91"/>
    </location>
</feature>
<dbReference type="EMBL" id="BOQE01000001">
    <property type="protein sequence ID" value="GIM45791.1"/>
    <property type="molecule type" value="Genomic_DNA"/>
</dbReference>
<keyword evidence="3" id="KW-1185">Reference proteome</keyword>
<dbReference type="Proteomes" id="UP001057291">
    <property type="component" value="Unassembled WGS sequence"/>
</dbReference>
<evidence type="ECO:0000256" key="1">
    <source>
        <dbReference type="SAM" id="MobiDB-lite"/>
    </source>
</evidence>
<accession>A0AAV4LDI7</accession>
<evidence type="ECO:0008006" key="4">
    <source>
        <dbReference type="Google" id="ProtNLM"/>
    </source>
</evidence>
<gene>
    <name evidence="2" type="ORF">DNHGIG_13400</name>
</gene>
<proteinExistence type="predicted"/>
<organism evidence="2 3">
    <name type="scientific">Collibacillus ludicampi</name>
    <dbReference type="NCBI Taxonomy" id="2771369"/>
    <lineage>
        <taxon>Bacteria</taxon>
        <taxon>Bacillati</taxon>
        <taxon>Bacillota</taxon>
        <taxon>Bacilli</taxon>
        <taxon>Bacillales</taxon>
        <taxon>Alicyclobacillaceae</taxon>
        <taxon>Collibacillus</taxon>
    </lineage>
</organism>